<name>A0A4P9Z7W4_9ASCO</name>
<dbReference type="SUPFAM" id="SSF53187">
    <property type="entry name" value="Zn-dependent exopeptidases"/>
    <property type="match status" value="1"/>
</dbReference>
<keyword evidence="5" id="KW-1185">Reference proteome</keyword>
<dbReference type="EMBL" id="ML004822">
    <property type="protein sequence ID" value="RKP28578.1"/>
    <property type="molecule type" value="Genomic_DNA"/>
</dbReference>
<accession>A0A4P9Z7W4</accession>
<dbReference type="GO" id="GO:0004181">
    <property type="term" value="F:metallocarboxypeptidase activity"/>
    <property type="evidence" value="ECO:0007669"/>
    <property type="project" value="InterPro"/>
</dbReference>
<organism evidence="4 5">
    <name type="scientific">Metschnikowia bicuspidata</name>
    <dbReference type="NCBI Taxonomy" id="27322"/>
    <lineage>
        <taxon>Eukaryota</taxon>
        <taxon>Fungi</taxon>
        <taxon>Dikarya</taxon>
        <taxon>Ascomycota</taxon>
        <taxon>Saccharomycotina</taxon>
        <taxon>Pichiomycetes</taxon>
        <taxon>Metschnikowiaceae</taxon>
        <taxon>Metschnikowia</taxon>
    </lineage>
</organism>
<dbReference type="Gene3D" id="3.40.630.10">
    <property type="entry name" value="Zn peptidases"/>
    <property type="match status" value="1"/>
</dbReference>
<evidence type="ECO:0000256" key="1">
    <source>
        <dbReference type="ARBA" id="ARBA00005988"/>
    </source>
</evidence>
<dbReference type="PROSITE" id="PS52035">
    <property type="entry name" value="PEPTIDASE_M14"/>
    <property type="match status" value="1"/>
</dbReference>
<proteinExistence type="inferred from homology"/>
<gene>
    <name evidence="4" type="ORF">METBISCDRAFT_29025</name>
</gene>
<dbReference type="AlphaFoldDB" id="A0A4P9Z7W4"/>
<feature type="domain" description="Peptidase M14" evidence="3">
    <location>
        <begin position="1"/>
        <end position="101"/>
    </location>
</feature>
<dbReference type="OrthoDB" id="3626597at2759"/>
<dbReference type="GO" id="GO:0006508">
    <property type="term" value="P:proteolysis"/>
    <property type="evidence" value="ECO:0007669"/>
    <property type="project" value="InterPro"/>
</dbReference>
<evidence type="ECO:0000256" key="2">
    <source>
        <dbReference type="PROSITE-ProRule" id="PRU01379"/>
    </source>
</evidence>
<dbReference type="Proteomes" id="UP000268321">
    <property type="component" value="Unassembled WGS sequence"/>
</dbReference>
<protein>
    <recommendedName>
        <fullName evidence="3">Peptidase M14 domain-containing protein</fullName>
    </recommendedName>
</protein>
<sequence length="101" mass="11621">MQIWDDYLNRTNANYTIWGYIDLHSYSQKILYPYAYSCDQKPLNEGNLIELGFGISKVIRLASGKYYSVLPSCIERLELSSKLGSWLMSRLHVSPKVILGI</sequence>
<reference evidence="5" key="1">
    <citation type="journal article" date="2018" name="Nat. Microbiol.">
        <title>Leveraging single-cell genomics to expand the fungal tree of life.</title>
        <authorList>
            <person name="Ahrendt S.R."/>
            <person name="Quandt C.A."/>
            <person name="Ciobanu D."/>
            <person name="Clum A."/>
            <person name="Salamov A."/>
            <person name="Andreopoulos B."/>
            <person name="Cheng J.F."/>
            <person name="Woyke T."/>
            <person name="Pelin A."/>
            <person name="Henrissat B."/>
            <person name="Reynolds N.K."/>
            <person name="Benny G.L."/>
            <person name="Smith M.E."/>
            <person name="James T.Y."/>
            <person name="Grigoriev I.V."/>
        </authorList>
    </citation>
    <scope>NUCLEOTIDE SEQUENCE [LARGE SCALE GENOMIC DNA]</scope>
    <source>
        <strain evidence="5">Baker2002</strain>
    </source>
</reference>
<dbReference type="Pfam" id="PF00246">
    <property type="entry name" value="Peptidase_M14"/>
    <property type="match status" value="1"/>
</dbReference>
<comment type="caution">
    <text evidence="2">Lacks conserved residue(s) required for the propagation of feature annotation.</text>
</comment>
<dbReference type="GO" id="GO:0008270">
    <property type="term" value="F:zinc ion binding"/>
    <property type="evidence" value="ECO:0007669"/>
    <property type="project" value="InterPro"/>
</dbReference>
<dbReference type="InterPro" id="IPR000834">
    <property type="entry name" value="Peptidase_M14"/>
</dbReference>
<evidence type="ECO:0000313" key="5">
    <source>
        <dbReference type="Proteomes" id="UP000268321"/>
    </source>
</evidence>
<evidence type="ECO:0000259" key="3">
    <source>
        <dbReference type="PROSITE" id="PS52035"/>
    </source>
</evidence>
<evidence type="ECO:0000313" key="4">
    <source>
        <dbReference type="EMBL" id="RKP28578.1"/>
    </source>
</evidence>
<comment type="similarity">
    <text evidence="1 2">Belongs to the peptidase M14 family.</text>
</comment>